<dbReference type="PANTHER" id="PTHR11079">
    <property type="entry name" value="CYTOSINE DEAMINASE FAMILY MEMBER"/>
    <property type="match status" value="1"/>
</dbReference>
<reference evidence="4 5" key="1">
    <citation type="submission" date="2015-01" db="EMBL/GenBank/DDBJ databases">
        <title>The Genome Sequence of Capronia semiimmersa CBS27337.</title>
        <authorList>
            <consortium name="The Broad Institute Genomics Platform"/>
            <person name="Cuomo C."/>
            <person name="de Hoog S."/>
            <person name="Gorbushina A."/>
            <person name="Stielow B."/>
            <person name="Teixiera M."/>
            <person name="Abouelleil A."/>
            <person name="Chapman S.B."/>
            <person name="Priest M."/>
            <person name="Young S.K."/>
            <person name="Wortman J."/>
            <person name="Nusbaum C."/>
            <person name="Birren B."/>
        </authorList>
    </citation>
    <scope>NUCLEOTIDE SEQUENCE [LARGE SCALE GENOMIC DNA]</scope>
    <source>
        <strain evidence="4 5">CBS 27337</strain>
    </source>
</reference>
<dbReference type="GO" id="GO:0052717">
    <property type="term" value="F:tRNA-specific adenosine-34 deaminase activity"/>
    <property type="evidence" value="ECO:0007669"/>
    <property type="project" value="TreeGrafter"/>
</dbReference>
<dbReference type="InterPro" id="IPR002125">
    <property type="entry name" value="CMP_dCMP_dom"/>
</dbReference>
<dbReference type="AlphaFoldDB" id="A0A0D2DWF7"/>
<dbReference type="HOGENOM" id="CLU_025810_0_0_1"/>
<dbReference type="PROSITE" id="PS51747">
    <property type="entry name" value="CYT_DCMP_DEAMINASES_2"/>
    <property type="match status" value="1"/>
</dbReference>
<dbReference type="SUPFAM" id="SSF53927">
    <property type="entry name" value="Cytidine deaminase-like"/>
    <property type="match status" value="1"/>
</dbReference>
<feature type="region of interest" description="Disordered" evidence="1">
    <location>
        <begin position="25"/>
        <end position="60"/>
    </location>
</feature>
<evidence type="ECO:0000313" key="4">
    <source>
        <dbReference type="EMBL" id="KIW66437.1"/>
    </source>
</evidence>
<dbReference type="Gene3D" id="3.40.140.10">
    <property type="entry name" value="Cytidine Deaminase, domain 2"/>
    <property type="match status" value="1"/>
</dbReference>
<accession>A0A0D2DWF7</accession>
<evidence type="ECO:0000313" key="5">
    <source>
        <dbReference type="Proteomes" id="UP000054266"/>
    </source>
</evidence>
<proteinExistence type="predicted"/>
<feature type="signal peptide" evidence="2">
    <location>
        <begin position="1"/>
        <end position="22"/>
    </location>
</feature>
<gene>
    <name evidence="4" type="ORF">PV04_05772</name>
</gene>
<dbReference type="PANTHER" id="PTHR11079:SF203">
    <property type="entry name" value="CMP_DCMP-TYPE DEAMINASE DOMAIN-CONTAINING PROTEIN"/>
    <property type="match status" value="1"/>
</dbReference>
<feature type="compositionally biased region" description="Basic and acidic residues" evidence="1">
    <location>
        <begin position="27"/>
        <end position="37"/>
    </location>
</feature>
<organism evidence="4 5">
    <name type="scientific">Phialophora macrospora</name>
    <dbReference type="NCBI Taxonomy" id="1851006"/>
    <lineage>
        <taxon>Eukaryota</taxon>
        <taxon>Fungi</taxon>
        <taxon>Dikarya</taxon>
        <taxon>Ascomycota</taxon>
        <taxon>Pezizomycotina</taxon>
        <taxon>Eurotiomycetes</taxon>
        <taxon>Chaetothyriomycetidae</taxon>
        <taxon>Chaetothyriales</taxon>
        <taxon>Herpotrichiellaceae</taxon>
        <taxon>Phialophora</taxon>
    </lineage>
</organism>
<protein>
    <recommendedName>
        <fullName evidence="3">CMP/dCMP-type deaminase domain-containing protein</fullName>
    </recommendedName>
</protein>
<dbReference type="InterPro" id="IPR016193">
    <property type="entry name" value="Cytidine_deaminase-like"/>
</dbReference>
<feature type="region of interest" description="Disordered" evidence="1">
    <location>
        <begin position="266"/>
        <end position="292"/>
    </location>
</feature>
<evidence type="ECO:0000256" key="1">
    <source>
        <dbReference type="SAM" id="MobiDB-lite"/>
    </source>
</evidence>
<sequence>MMPLSRASWFISLLVLSSQAQGHVHAHAQDPNHHLNNLDDLSQGPDSDSAASTPFTLPADPIPLSTREHWMRRAVGALADLNDGSPCPFAAFGCVIVNHSAVATGRGGIADVELGVELGSEVCIGANAIVKEGNPTLHGEVAAINNCTAILTDPEGKYKLTGPEALKALGDLSLYTTAEACPMCSSAILYGGFKEYIFSTSIPTLQAHGWPQIAIRSTEIFARSMGRLSAQRTRIIGDVLANETEALFTWQFAKAEAACPQGCVREGEGGGQGPCVKGESEQTGTDAKKDEL</sequence>
<evidence type="ECO:0000259" key="3">
    <source>
        <dbReference type="PROSITE" id="PS51747"/>
    </source>
</evidence>
<dbReference type="Pfam" id="PF00383">
    <property type="entry name" value="dCMP_cyt_deam_1"/>
    <property type="match status" value="1"/>
</dbReference>
<keyword evidence="5" id="KW-1185">Reference proteome</keyword>
<feature type="compositionally biased region" description="Polar residues" evidence="1">
    <location>
        <begin position="44"/>
        <end position="55"/>
    </location>
</feature>
<feature type="domain" description="CMP/dCMP-type deaminase" evidence="3">
    <location>
        <begin position="65"/>
        <end position="212"/>
    </location>
</feature>
<dbReference type="EMBL" id="KN846959">
    <property type="protein sequence ID" value="KIW66437.1"/>
    <property type="molecule type" value="Genomic_DNA"/>
</dbReference>
<evidence type="ECO:0000256" key="2">
    <source>
        <dbReference type="SAM" id="SignalP"/>
    </source>
</evidence>
<feature type="chain" id="PRO_5002256190" description="CMP/dCMP-type deaminase domain-containing protein" evidence="2">
    <location>
        <begin position="23"/>
        <end position="292"/>
    </location>
</feature>
<name>A0A0D2DWF7_9EURO</name>
<keyword evidence="2" id="KW-0732">Signal</keyword>
<dbReference type="Proteomes" id="UP000054266">
    <property type="component" value="Unassembled WGS sequence"/>
</dbReference>
<dbReference type="STRING" id="5601.A0A0D2DWF7"/>
<dbReference type="GO" id="GO:0002100">
    <property type="term" value="P:tRNA wobble adenosine to inosine editing"/>
    <property type="evidence" value="ECO:0007669"/>
    <property type="project" value="TreeGrafter"/>
</dbReference>